<organism evidence="2 3">
    <name type="scientific">Kitasatospora cystarginea</name>
    <dbReference type="NCBI Taxonomy" id="58350"/>
    <lineage>
        <taxon>Bacteria</taxon>
        <taxon>Bacillati</taxon>
        <taxon>Actinomycetota</taxon>
        <taxon>Actinomycetes</taxon>
        <taxon>Kitasatosporales</taxon>
        <taxon>Streptomycetaceae</taxon>
        <taxon>Kitasatospora</taxon>
    </lineage>
</organism>
<reference evidence="3" key="1">
    <citation type="journal article" date="2019" name="Int. J. Syst. Evol. Microbiol.">
        <title>The Global Catalogue of Microorganisms (GCM) 10K type strain sequencing project: providing services to taxonomists for standard genome sequencing and annotation.</title>
        <authorList>
            <consortium name="The Broad Institute Genomics Platform"/>
            <consortium name="The Broad Institute Genome Sequencing Center for Infectious Disease"/>
            <person name="Wu L."/>
            <person name="Ma J."/>
        </authorList>
    </citation>
    <scope>NUCLEOTIDE SEQUENCE [LARGE SCALE GENOMIC DNA]</scope>
    <source>
        <strain evidence="3">JCM 7356</strain>
    </source>
</reference>
<accession>A0ABP5QZ41</accession>
<evidence type="ECO:0000313" key="2">
    <source>
        <dbReference type="EMBL" id="GAA2245179.1"/>
    </source>
</evidence>
<dbReference type="EMBL" id="BAAATR010000010">
    <property type="protein sequence ID" value="GAA2245179.1"/>
    <property type="molecule type" value="Genomic_DNA"/>
</dbReference>
<feature type="region of interest" description="Disordered" evidence="1">
    <location>
        <begin position="102"/>
        <end position="134"/>
    </location>
</feature>
<dbReference type="Proteomes" id="UP001500305">
    <property type="component" value="Unassembled WGS sequence"/>
</dbReference>
<evidence type="ECO:0000313" key="3">
    <source>
        <dbReference type="Proteomes" id="UP001500305"/>
    </source>
</evidence>
<sequence>MTEVLSTFYNRSRNPAPAAYFGRRTMTVSRALATTAAGLAFTTLALIAPSATPMAAAADSCRGSACDGKNPKAMGCGAGAQDIKGTAGVVVAGGGVGGAPFVHGVLPPPSSRDQPPADEGTGTPAPGRSRTVQP</sequence>
<proteinExistence type="predicted"/>
<comment type="caution">
    <text evidence="2">The sequence shown here is derived from an EMBL/GenBank/DDBJ whole genome shotgun (WGS) entry which is preliminary data.</text>
</comment>
<keyword evidence="3" id="KW-1185">Reference proteome</keyword>
<gene>
    <name evidence="2" type="ORF">GCM10010430_28800</name>
</gene>
<protein>
    <submittedName>
        <fullName evidence="2">Uncharacterized protein</fullName>
    </submittedName>
</protein>
<name>A0ABP5QZ41_9ACTN</name>
<evidence type="ECO:0000256" key="1">
    <source>
        <dbReference type="SAM" id="MobiDB-lite"/>
    </source>
</evidence>